<name>B8EPX0_METSB</name>
<reference evidence="1 2" key="1">
    <citation type="journal article" date="2010" name="J. Bacteriol.">
        <title>Complete genome sequence of the aerobic facultative methanotroph Methylocella silvestris BL2.</title>
        <authorList>
            <person name="Chen Y."/>
            <person name="Crombie A."/>
            <person name="Rahman M.T."/>
            <person name="Dedysh S.N."/>
            <person name="Liesack W."/>
            <person name="Stott M.B."/>
            <person name="Alam M."/>
            <person name="Theisen A.R."/>
            <person name="Murrell J.C."/>
            <person name="Dunfield P.F."/>
        </authorList>
    </citation>
    <scope>NUCLEOTIDE SEQUENCE [LARGE SCALE GENOMIC DNA]</scope>
    <source>
        <strain evidence="2">DSM 15510 / CIP 108128 / LMG 27833 / NCIMB 13906 / BL2</strain>
    </source>
</reference>
<dbReference type="KEGG" id="msl:Msil_2034"/>
<dbReference type="InterPro" id="IPR017495">
    <property type="entry name" value="PuhC"/>
</dbReference>
<protein>
    <submittedName>
        <fullName evidence="1">Photosynthetic complex assembly protein</fullName>
    </submittedName>
</protein>
<dbReference type="HOGENOM" id="CLU_125821_0_0_5"/>
<dbReference type="STRING" id="395965.Msil_2034"/>
<dbReference type="OrthoDB" id="7848123at2"/>
<dbReference type="RefSeq" id="WP_012591044.1">
    <property type="nucleotide sequence ID" value="NC_011666.1"/>
</dbReference>
<dbReference type="NCBIfam" id="TIGR03054">
    <property type="entry name" value="photo_alph_chp1"/>
    <property type="match status" value="1"/>
</dbReference>
<organism evidence="1 2">
    <name type="scientific">Methylocella silvestris (strain DSM 15510 / CIP 108128 / LMG 27833 / NCIMB 13906 / BL2)</name>
    <dbReference type="NCBI Taxonomy" id="395965"/>
    <lineage>
        <taxon>Bacteria</taxon>
        <taxon>Pseudomonadati</taxon>
        <taxon>Pseudomonadota</taxon>
        <taxon>Alphaproteobacteria</taxon>
        <taxon>Hyphomicrobiales</taxon>
        <taxon>Beijerinckiaceae</taxon>
        <taxon>Methylocella</taxon>
    </lineage>
</organism>
<evidence type="ECO:0000313" key="2">
    <source>
        <dbReference type="Proteomes" id="UP000002257"/>
    </source>
</evidence>
<evidence type="ECO:0000313" key="1">
    <source>
        <dbReference type="EMBL" id="ACK50974.1"/>
    </source>
</evidence>
<dbReference type="Proteomes" id="UP000002257">
    <property type="component" value="Chromosome"/>
</dbReference>
<gene>
    <name evidence="1" type="ordered locus">Msil_2034</name>
</gene>
<dbReference type="AlphaFoldDB" id="B8EPX0"/>
<sequence>MNQFVGYRPFPRLPLFAAGGLVVFALLLVSIGRLTGAGVYHAPAPAAGISRDLRFEDRADGSVAVFDASNNTEVTVLSAGANGFIRGVLRSFARERRADDAAITTATAGPPFRLQLGEDSALSIEDRATGRVVELNAFGETNSGAFAKLLTEKGSAP</sequence>
<accession>B8EPX0</accession>
<proteinExistence type="predicted"/>
<keyword evidence="2" id="KW-1185">Reference proteome</keyword>
<dbReference type="EMBL" id="CP001280">
    <property type="protein sequence ID" value="ACK50974.1"/>
    <property type="molecule type" value="Genomic_DNA"/>
</dbReference>